<dbReference type="InterPro" id="IPR036570">
    <property type="entry name" value="HORMA_dom_sf"/>
</dbReference>
<organism evidence="3 4">
    <name type="scientific">Helianthus annuus</name>
    <name type="common">Common sunflower</name>
    <dbReference type="NCBI Taxonomy" id="4232"/>
    <lineage>
        <taxon>Eukaryota</taxon>
        <taxon>Viridiplantae</taxon>
        <taxon>Streptophyta</taxon>
        <taxon>Embryophyta</taxon>
        <taxon>Tracheophyta</taxon>
        <taxon>Spermatophyta</taxon>
        <taxon>Magnoliopsida</taxon>
        <taxon>eudicotyledons</taxon>
        <taxon>Gunneridae</taxon>
        <taxon>Pentapetalae</taxon>
        <taxon>asterids</taxon>
        <taxon>campanulids</taxon>
        <taxon>Asterales</taxon>
        <taxon>Asteraceae</taxon>
        <taxon>Asteroideae</taxon>
        <taxon>Heliantheae alliance</taxon>
        <taxon>Heliantheae</taxon>
        <taxon>Helianthus</taxon>
    </lineage>
</organism>
<evidence type="ECO:0000313" key="4">
    <source>
        <dbReference type="Proteomes" id="UP000215914"/>
    </source>
</evidence>
<accession>A0A251TF26</accession>
<sequence length="77" mass="9037">MVYNYEGFTASHNFGRSRCIFDVLAYTDMDVTVPFTWTKSDPKLIANPQMVKLHSFDTKIHKVDTLVSYKNDEWDEQ</sequence>
<gene>
    <name evidence="3" type="ORF">HannXRQ_Chr11g0351801</name>
</gene>
<dbReference type="InterPro" id="IPR045091">
    <property type="entry name" value="Mad2-like"/>
</dbReference>
<comment type="subcellular location">
    <subcellularLocation>
        <location evidence="1">Nucleus</location>
    </subcellularLocation>
</comment>
<dbReference type="SUPFAM" id="SSF56019">
    <property type="entry name" value="The spindle assembly checkpoint protein mad2"/>
    <property type="match status" value="1"/>
</dbReference>
<evidence type="ECO:0000313" key="3">
    <source>
        <dbReference type="EMBL" id="OTG09333.1"/>
    </source>
</evidence>
<name>A0A251TF26_HELAN</name>
<dbReference type="STRING" id="4232.A0A251TF26"/>
<evidence type="ECO:0000256" key="1">
    <source>
        <dbReference type="ARBA" id="ARBA00004123"/>
    </source>
</evidence>
<dbReference type="Gene3D" id="3.30.900.10">
    <property type="entry name" value="HORMA domain"/>
    <property type="match status" value="1"/>
</dbReference>
<reference evidence="4" key="1">
    <citation type="journal article" date="2017" name="Nature">
        <title>The sunflower genome provides insights into oil metabolism, flowering and Asterid evolution.</title>
        <authorList>
            <person name="Badouin H."/>
            <person name="Gouzy J."/>
            <person name="Grassa C.J."/>
            <person name="Murat F."/>
            <person name="Staton S.E."/>
            <person name="Cottret L."/>
            <person name="Lelandais-Briere C."/>
            <person name="Owens G.L."/>
            <person name="Carrere S."/>
            <person name="Mayjonade B."/>
            <person name="Legrand L."/>
            <person name="Gill N."/>
            <person name="Kane N.C."/>
            <person name="Bowers J.E."/>
            <person name="Hubner S."/>
            <person name="Bellec A."/>
            <person name="Berard A."/>
            <person name="Berges H."/>
            <person name="Blanchet N."/>
            <person name="Boniface M.C."/>
            <person name="Brunel D."/>
            <person name="Catrice O."/>
            <person name="Chaidir N."/>
            <person name="Claudel C."/>
            <person name="Donnadieu C."/>
            <person name="Faraut T."/>
            <person name="Fievet G."/>
            <person name="Helmstetter N."/>
            <person name="King M."/>
            <person name="Knapp S.J."/>
            <person name="Lai Z."/>
            <person name="Le Paslier M.C."/>
            <person name="Lippi Y."/>
            <person name="Lorenzon L."/>
            <person name="Mandel J.R."/>
            <person name="Marage G."/>
            <person name="Marchand G."/>
            <person name="Marquand E."/>
            <person name="Bret-Mestries E."/>
            <person name="Morien E."/>
            <person name="Nambeesan S."/>
            <person name="Nguyen T."/>
            <person name="Pegot-Espagnet P."/>
            <person name="Pouilly N."/>
            <person name="Raftis F."/>
            <person name="Sallet E."/>
            <person name="Schiex T."/>
            <person name="Thomas J."/>
            <person name="Vandecasteele C."/>
            <person name="Vares D."/>
            <person name="Vear F."/>
            <person name="Vautrin S."/>
            <person name="Crespi M."/>
            <person name="Mangin B."/>
            <person name="Burke J.M."/>
            <person name="Salse J."/>
            <person name="Munos S."/>
            <person name="Vincourt P."/>
            <person name="Rieseberg L.H."/>
            <person name="Langlade N.B."/>
        </authorList>
    </citation>
    <scope>NUCLEOTIDE SEQUENCE [LARGE SCALE GENOMIC DNA]</scope>
    <source>
        <strain evidence="4">cv. SF193</strain>
    </source>
</reference>
<dbReference type="GO" id="GO:0005634">
    <property type="term" value="C:nucleus"/>
    <property type="evidence" value="ECO:0007669"/>
    <property type="project" value="UniProtKB-SubCell"/>
</dbReference>
<dbReference type="PANTHER" id="PTHR11842:SF11">
    <property type="entry name" value="MITOTIC SPINDLE ASSEMBLY CHECKPOINT PROTEIN MAD2A"/>
    <property type="match status" value="1"/>
</dbReference>
<dbReference type="AlphaFoldDB" id="A0A251TF26"/>
<evidence type="ECO:0000256" key="2">
    <source>
        <dbReference type="ARBA" id="ARBA00023242"/>
    </source>
</evidence>
<keyword evidence="2" id="KW-0539">Nucleus</keyword>
<dbReference type="PANTHER" id="PTHR11842">
    <property type="entry name" value="MITOTIC SPINDLE ASSEMBLY CHECKPOINT PROTEIN MAD2"/>
    <property type="match status" value="1"/>
</dbReference>
<dbReference type="EMBL" id="CM007900">
    <property type="protein sequence ID" value="OTG09333.1"/>
    <property type="molecule type" value="Genomic_DNA"/>
</dbReference>
<dbReference type="InParanoid" id="A0A251TF26"/>
<dbReference type="Proteomes" id="UP000215914">
    <property type="component" value="Chromosome 11"/>
</dbReference>
<keyword evidence="4" id="KW-1185">Reference proteome</keyword>
<proteinExistence type="predicted"/>
<protein>
    <submittedName>
        <fullName evidence="3">Putative HORMA domain, Mitotic spindle checkpoint protein Mad2</fullName>
    </submittedName>
</protein>